<evidence type="ECO:0000313" key="2">
    <source>
        <dbReference type="Proteomes" id="UP001501758"/>
    </source>
</evidence>
<accession>A0ABN1IVZ2</accession>
<protein>
    <submittedName>
        <fullName evidence="1">tRNA-(Ms[2]io[6]A)-hydroxylase</fullName>
    </submittedName>
</protein>
<gene>
    <name evidence="1" type="ORF">GCM10009430_25010</name>
</gene>
<dbReference type="Gene3D" id="1.20.1260.10">
    <property type="match status" value="1"/>
</dbReference>
<dbReference type="Proteomes" id="UP001501758">
    <property type="component" value="Unassembled WGS sequence"/>
</dbReference>
<keyword evidence="2" id="KW-1185">Reference proteome</keyword>
<name>A0ABN1IVZ2_9FLAO</name>
<dbReference type="InterPro" id="IPR012347">
    <property type="entry name" value="Ferritin-like"/>
</dbReference>
<dbReference type="PIRSF" id="PIRSF020736">
    <property type="entry name" value="MiaE"/>
    <property type="match status" value="1"/>
</dbReference>
<dbReference type="InterPro" id="IPR010386">
    <property type="entry name" value="tRNA-Hydrxlase_MiaE"/>
</dbReference>
<evidence type="ECO:0000313" key="1">
    <source>
        <dbReference type="EMBL" id="GAA0722520.1"/>
    </source>
</evidence>
<dbReference type="InterPro" id="IPR009078">
    <property type="entry name" value="Ferritin-like_SF"/>
</dbReference>
<dbReference type="PANTHER" id="PTHR42637:SF1">
    <property type="entry name" value="TRNA 2-(METHYLSULFANYL)-N(6)-ISOPENTENYLADENOSINE(37) HYDROXYLASE"/>
    <property type="match status" value="1"/>
</dbReference>
<reference evidence="1 2" key="1">
    <citation type="journal article" date="2019" name="Int. J. Syst. Evol. Microbiol.">
        <title>The Global Catalogue of Microorganisms (GCM) 10K type strain sequencing project: providing services to taxonomists for standard genome sequencing and annotation.</title>
        <authorList>
            <consortium name="The Broad Institute Genomics Platform"/>
            <consortium name="The Broad Institute Genome Sequencing Center for Infectious Disease"/>
            <person name="Wu L."/>
            <person name="Ma J."/>
        </authorList>
    </citation>
    <scope>NUCLEOTIDE SEQUENCE [LARGE SCALE GENOMIC DNA]</scope>
    <source>
        <strain evidence="1 2">JCM 15974</strain>
    </source>
</reference>
<comment type="caution">
    <text evidence="1">The sequence shown here is derived from an EMBL/GenBank/DDBJ whole genome shotgun (WGS) entry which is preliminary data.</text>
</comment>
<dbReference type="Pfam" id="PF06175">
    <property type="entry name" value="MiaE"/>
    <property type="match status" value="1"/>
</dbReference>
<dbReference type="PANTHER" id="PTHR42637">
    <property type="entry name" value="TRNA-(MS[2]IO[6]A)-HYDROXYLASE"/>
    <property type="match status" value="1"/>
</dbReference>
<dbReference type="SUPFAM" id="SSF47240">
    <property type="entry name" value="Ferritin-like"/>
    <property type="match status" value="1"/>
</dbReference>
<proteinExistence type="predicted"/>
<dbReference type="CDD" id="cd07910">
    <property type="entry name" value="MiaE"/>
    <property type="match status" value="1"/>
</dbReference>
<organism evidence="1 2">
    <name type="scientific">Aquimarina litoralis</name>
    <dbReference type="NCBI Taxonomy" id="584605"/>
    <lineage>
        <taxon>Bacteria</taxon>
        <taxon>Pseudomonadati</taxon>
        <taxon>Bacteroidota</taxon>
        <taxon>Flavobacteriia</taxon>
        <taxon>Flavobacteriales</taxon>
        <taxon>Flavobacteriaceae</taxon>
        <taxon>Aquimarina</taxon>
    </lineage>
</organism>
<dbReference type="EMBL" id="BAAAGE010000002">
    <property type="protein sequence ID" value="GAA0722520.1"/>
    <property type="molecule type" value="Genomic_DNA"/>
</dbReference>
<sequence length="223" mass="26259">MNNIQAFNYFSILKQYLGPLEKIIQLNRNNMLGLKLPTDPRWVNIVEKNIEEILTDHAYCEQKATSTAISLIVSFPEYTELVQEMTKLVKEEISHFKMVHDKIIARGWTLGRDRKDDYVIQLVTFFPKGGSRTTQLVHRLLYAALIEARSCERFKLLSEELEDQELAKFYRDLMVSEANHYTMFLNFARQYGDRKEVDQKWQDLLEFEAEIMQSLSKKETIHG</sequence>